<organism evidence="5 6">
    <name type="scientific">Gemmata algarum</name>
    <dbReference type="NCBI Taxonomy" id="2975278"/>
    <lineage>
        <taxon>Bacteria</taxon>
        <taxon>Pseudomonadati</taxon>
        <taxon>Planctomycetota</taxon>
        <taxon>Planctomycetia</taxon>
        <taxon>Gemmatales</taxon>
        <taxon>Gemmataceae</taxon>
        <taxon>Gemmata</taxon>
    </lineage>
</organism>
<dbReference type="CDD" id="cd07989">
    <property type="entry name" value="LPLAT_AGPAT-like"/>
    <property type="match status" value="1"/>
</dbReference>
<evidence type="ECO:0000313" key="5">
    <source>
        <dbReference type="EMBL" id="MDY3563780.1"/>
    </source>
</evidence>
<protein>
    <submittedName>
        <fullName evidence="5">1-acyl-sn-glycerol-3-phosphate acyltransferase</fullName>
    </submittedName>
</protein>
<proteinExistence type="predicted"/>
<dbReference type="PANTHER" id="PTHR10434:SF11">
    <property type="entry name" value="1-ACYL-SN-GLYCEROL-3-PHOSPHATE ACYLTRANSFERASE"/>
    <property type="match status" value="1"/>
</dbReference>
<comment type="pathway">
    <text evidence="1">Lipid metabolism.</text>
</comment>
<evidence type="ECO:0000313" key="6">
    <source>
        <dbReference type="Proteomes" id="UP001272242"/>
    </source>
</evidence>
<gene>
    <name evidence="5" type="ORF">R5W23_005402</name>
</gene>
<dbReference type="Proteomes" id="UP001272242">
    <property type="component" value="Unassembled WGS sequence"/>
</dbReference>
<keyword evidence="2" id="KW-0808">Transferase</keyword>
<evidence type="ECO:0000256" key="2">
    <source>
        <dbReference type="ARBA" id="ARBA00022679"/>
    </source>
</evidence>
<comment type="caution">
    <text evidence="5">The sequence shown here is derived from an EMBL/GenBank/DDBJ whole genome shotgun (WGS) entry which is preliminary data.</text>
</comment>
<accession>A0ABU5F956</accession>
<sequence length="405" mass="45955">MDNIPYMTPPRWWEPRPSRVFLWLAGPYRRLRRRFWERLSRVEVQGLEHVRGALRQGCGVLVVCNHAAHSDPLVLLKASELLRNYFYFIANWQSFHLRPWIGQRVLQWHACFSIDREGADEAAYEQAVGVLRAGGHPLVVFAEGHVNHHYQRVAPFRAGASLFAQAAARSEGRPVVWVPAAVTYRYKREPLPELSRLLSLMEEKLGWPPESHLPLAGRVRRVGEGVLELREKQYGGLAHPGPYGERAAAVFQAILGRLESDRGLNPGRLDVPGRVAQLRRRAVQQKALAPSDQAAVEDAERQLRDLQVVAQLHSYRHDYDKDEATFEHLAEIVDKLEEDVLGAVTAATRGRRCAYLRFGPPVPVYPEGTESPRRLTATMRDRVQELLDGLISDYGPWKTFPWGGA</sequence>
<dbReference type="SUPFAM" id="SSF69593">
    <property type="entry name" value="Glycerol-3-phosphate (1)-acyltransferase"/>
    <property type="match status" value="1"/>
</dbReference>
<evidence type="ECO:0000256" key="3">
    <source>
        <dbReference type="ARBA" id="ARBA00023315"/>
    </source>
</evidence>
<keyword evidence="6" id="KW-1185">Reference proteome</keyword>
<evidence type="ECO:0000259" key="4">
    <source>
        <dbReference type="SMART" id="SM00563"/>
    </source>
</evidence>
<feature type="domain" description="Phospholipid/glycerol acyltransferase" evidence="4">
    <location>
        <begin position="60"/>
        <end position="185"/>
    </location>
</feature>
<dbReference type="RefSeq" id="WP_320689919.1">
    <property type="nucleotide sequence ID" value="NZ_JAXBLV010000250.1"/>
</dbReference>
<name>A0ABU5F956_9BACT</name>
<dbReference type="InterPro" id="IPR002123">
    <property type="entry name" value="Plipid/glycerol_acylTrfase"/>
</dbReference>
<evidence type="ECO:0000256" key="1">
    <source>
        <dbReference type="ARBA" id="ARBA00005189"/>
    </source>
</evidence>
<dbReference type="PANTHER" id="PTHR10434">
    <property type="entry name" value="1-ACYL-SN-GLYCEROL-3-PHOSPHATE ACYLTRANSFERASE"/>
    <property type="match status" value="1"/>
</dbReference>
<dbReference type="SMART" id="SM00563">
    <property type="entry name" value="PlsC"/>
    <property type="match status" value="1"/>
</dbReference>
<keyword evidence="3 5" id="KW-0012">Acyltransferase</keyword>
<dbReference type="Pfam" id="PF01553">
    <property type="entry name" value="Acyltransferase"/>
    <property type="match status" value="1"/>
</dbReference>
<reference evidence="6" key="1">
    <citation type="journal article" date="2023" name="Mar. Drugs">
        <title>Gemmata algarum, a Novel Planctomycete Isolated from an Algal Mat, Displays Antimicrobial Activity.</title>
        <authorList>
            <person name="Kumar G."/>
            <person name="Kallscheuer N."/>
            <person name="Kashif M."/>
            <person name="Ahamad S."/>
            <person name="Jagadeeshwari U."/>
            <person name="Pannikurungottu S."/>
            <person name="Haufschild T."/>
            <person name="Kabuu M."/>
            <person name="Sasikala C."/>
            <person name="Jogler C."/>
            <person name="Ramana C."/>
        </authorList>
    </citation>
    <scope>NUCLEOTIDE SEQUENCE [LARGE SCALE GENOMIC DNA]</scope>
    <source>
        <strain evidence="6">JC673</strain>
    </source>
</reference>
<dbReference type="GO" id="GO:0016746">
    <property type="term" value="F:acyltransferase activity"/>
    <property type="evidence" value="ECO:0007669"/>
    <property type="project" value="UniProtKB-KW"/>
</dbReference>
<dbReference type="EMBL" id="JAXBLV010000250">
    <property type="protein sequence ID" value="MDY3563780.1"/>
    <property type="molecule type" value="Genomic_DNA"/>
</dbReference>